<dbReference type="EMBL" id="SRLO01000612">
    <property type="protein sequence ID" value="TNN50568.1"/>
    <property type="molecule type" value="Genomic_DNA"/>
</dbReference>
<dbReference type="InterPro" id="IPR039720">
    <property type="entry name" value="TMEM94"/>
</dbReference>
<gene>
    <name evidence="2" type="primary">Tmem94</name>
    <name evidence="2" type="ORF">EYF80_039208</name>
</gene>
<sequence length="235" mass="25860">MVFQARHTTYGIRKCFLFLLQCQLSLVFIQFLACLAQLPPPMNTTDILWLSCFSCPLLSVSFLGKPPDSLAMTVATGKNLDAIPRKTQNYFLGCFLLKFGLTVCAYLLAFGFTLQEVCCNQGSSNSSQADNTTHVYILAASSVGDAPDWFGELSNGLLLTQKVMAGLLSQLVQATVDYQLWRDRGSSLTFDLGSIPLMAWLLVSLSPLLVVMVNEVVKLHEIRYEAGRRNDGSGL</sequence>
<feature type="transmembrane region" description="Helical" evidence="1">
    <location>
        <begin position="90"/>
        <end position="114"/>
    </location>
</feature>
<feature type="transmembrane region" description="Helical" evidence="1">
    <location>
        <begin position="197"/>
        <end position="217"/>
    </location>
</feature>
<evidence type="ECO:0000313" key="2">
    <source>
        <dbReference type="EMBL" id="TNN50568.1"/>
    </source>
</evidence>
<dbReference type="PANTHER" id="PTHR13219">
    <property type="entry name" value="TRANSMEMBRANE PROTEIN 94"/>
    <property type="match status" value="1"/>
</dbReference>
<organism evidence="2 3">
    <name type="scientific">Liparis tanakae</name>
    <name type="common">Tanaka's snailfish</name>
    <dbReference type="NCBI Taxonomy" id="230148"/>
    <lineage>
        <taxon>Eukaryota</taxon>
        <taxon>Metazoa</taxon>
        <taxon>Chordata</taxon>
        <taxon>Craniata</taxon>
        <taxon>Vertebrata</taxon>
        <taxon>Euteleostomi</taxon>
        <taxon>Actinopterygii</taxon>
        <taxon>Neopterygii</taxon>
        <taxon>Teleostei</taxon>
        <taxon>Neoteleostei</taxon>
        <taxon>Acanthomorphata</taxon>
        <taxon>Eupercaria</taxon>
        <taxon>Perciformes</taxon>
        <taxon>Cottioidei</taxon>
        <taxon>Cottales</taxon>
        <taxon>Liparidae</taxon>
        <taxon>Liparis</taxon>
    </lineage>
</organism>
<evidence type="ECO:0000313" key="3">
    <source>
        <dbReference type="Proteomes" id="UP000314294"/>
    </source>
</evidence>
<keyword evidence="1" id="KW-1133">Transmembrane helix</keyword>
<keyword evidence="1 2" id="KW-0812">Transmembrane</keyword>
<accession>A0A4Z2GAL5</accession>
<dbReference type="InterPro" id="IPR023298">
    <property type="entry name" value="ATPase_P-typ_TM_dom_sf"/>
</dbReference>
<comment type="caution">
    <text evidence="2">The sequence shown here is derived from an EMBL/GenBank/DDBJ whole genome shotgun (WGS) entry which is preliminary data.</text>
</comment>
<keyword evidence="3" id="KW-1185">Reference proteome</keyword>
<reference evidence="2 3" key="1">
    <citation type="submission" date="2019-03" db="EMBL/GenBank/DDBJ databases">
        <title>First draft genome of Liparis tanakae, snailfish: a comprehensive survey of snailfish specific genes.</title>
        <authorList>
            <person name="Kim W."/>
            <person name="Song I."/>
            <person name="Jeong J.-H."/>
            <person name="Kim D."/>
            <person name="Kim S."/>
            <person name="Ryu S."/>
            <person name="Song J.Y."/>
            <person name="Lee S.K."/>
        </authorList>
    </citation>
    <scope>NUCLEOTIDE SEQUENCE [LARGE SCALE GENOMIC DNA]</scope>
    <source>
        <tissue evidence="2">Muscle</tissue>
    </source>
</reference>
<dbReference type="PANTHER" id="PTHR13219:SF6">
    <property type="entry name" value="TRANSMEMBRANE PROTEIN 94"/>
    <property type="match status" value="1"/>
</dbReference>
<keyword evidence="1" id="KW-0472">Membrane</keyword>
<dbReference type="Gene3D" id="1.20.1110.10">
    <property type="entry name" value="Calcium-transporting ATPase, transmembrane domain"/>
    <property type="match status" value="1"/>
</dbReference>
<protein>
    <submittedName>
        <fullName evidence="2">Transmembrane protein 94</fullName>
    </submittedName>
</protein>
<dbReference type="AlphaFoldDB" id="A0A4Z2GAL5"/>
<dbReference type="Proteomes" id="UP000314294">
    <property type="component" value="Unassembled WGS sequence"/>
</dbReference>
<proteinExistence type="predicted"/>
<name>A0A4Z2GAL5_9TELE</name>
<dbReference type="SUPFAM" id="SSF81665">
    <property type="entry name" value="Calcium ATPase, transmembrane domain M"/>
    <property type="match status" value="1"/>
</dbReference>
<evidence type="ECO:0000256" key="1">
    <source>
        <dbReference type="SAM" id="Phobius"/>
    </source>
</evidence>
<dbReference type="OrthoDB" id="5568754at2759"/>